<accession>A0A1F2WJ94</accession>
<gene>
    <name evidence="1" type="ORF">A2Y75_07105</name>
</gene>
<organism evidence="1 2">
    <name type="scientific">Candidatus Solincola sediminis</name>
    <dbReference type="NCBI Taxonomy" id="1797199"/>
    <lineage>
        <taxon>Bacteria</taxon>
        <taxon>Bacillati</taxon>
        <taxon>Actinomycetota</taxon>
        <taxon>Candidatus Geothermincolia</taxon>
        <taxon>Candidatus Geothermincolales</taxon>
        <taxon>Candidatus Geothermincolaceae</taxon>
        <taxon>Candidatus Solincola</taxon>
    </lineage>
</organism>
<dbReference type="Proteomes" id="UP000177876">
    <property type="component" value="Unassembled WGS sequence"/>
</dbReference>
<dbReference type="EMBL" id="MELK01000040">
    <property type="protein sequence ID" value="OFW56919.1"/>
    <property type="molecule type" value="Genomic_DNA"/>
</dbReference>
<dbReference type="STRING" id="1797197.A2Y75_07105"/>
<evidence type="ECO:0000313" key="1">
    <source>
        <dbReference type="EMBL" id="OFW56919.1"/>
    </source>
</evidence>
<evidence type="ECO:0000313" key="2">
    <source>
        <dbReference type="Proteomes" id="UP000177876"/>
    </source>
</evidence>
<sequence>MAGKKLCKVCGVPLRVTKEHEWLSNGTIVQRENREHRMVFIETENLAATFSGVEEIIGRSIERIIIEAKRRATFDFVDHMLPAAVKKILRVVGMRPAVKSISALGSVMGFGDIQLVRVHRAQLLLHDYVIMKIKEPYSIALFCGDVAGTFNAVNQREVAVTYKQESTVQYEVTGRISTHPLGLQDRLQAKVYADKEGDVKWQPCAECGGPMELSEYQWHVDRGIIESREHPRRMALVGPASLDAVIEELESELGDSIPQVVIEAQRRFIRTGFYTLEEIASEELFRKQLAIRGLGNVREVEWGEGSMRFRMENQCLHLVIVGLVLGFFELAFGREGVVQWEVTDGGDLVVEVALKEGS</sequence>
<dbReference type="AlphaFoldDB" id="A0A1F2WJ94"/>
<comment type="caution">
    <text evidence="1">The sequence shown here is derived from an EMBL/GenBank/DDBJ whole genome shotgun (WGS) entry which is preliminary data.</text>
</comment>
<proteinExistence type="predicted"/>
<reference evidence="1 2" key="1">
    <citation type="journal article" date="2016" name="Nat. Commun.">
        <title>Thousands of microbial genomes shed light on interconnected biogeochemical processes in an aquifer system.</title>
        <authorList>
            <person name="Anantharaman K."/>
            <person name="Brown C.T."/>
            <person name="Hug L.A."/>
            <person name="Sharon I."/>
            <person name="Castelle C.J."/>
            <person name="Probst A.J."/>
            <person name="Thomas B.C."/>
            <person name="Singh A."/>
            <person name="Wilkins M.J."/>
            <person name="Karaoz U."/>
            <person name="Brodie E.L."/>
            <person name="Williams K.H."/>
            <person name="Hubbard S.S."/>
            <person name="Banfield J.F."/>
        </authorList>
    </citation>
    <scope>NUCLEOTIDE SEQUENCE [LARGE SCALE GENOMIC DNA]</scope>
</reference>
<protein>
    <submittedName>
        <fullName evidence="1">Uncharacterized protein</fullName>
    </submittedName>
</protein>
<name>A0A1F2WJ94_9ACTN</name>